<accession>A0AAP4FRU9</accession>
<keyword evidence="3" id="KW-1185">Reference proteome</keyword>
<sequence>MVGEEIANGHAFDKHVIEQSEFKELGISTKEQFAAHIEKVVKNPTSSKNFSGGRTAYWDEPSGTVVIRNPKSADGGTAFRPTNGRAYYDNLR</sequence>
<feature type="region of interest" description="Disordered" evidence="1">
    <location>
        <begin position="68"/>
        <end position="92"/>
    </location>
</feature>
<gene>
    <name evidence="2" type="ORF">QQF32_03440</name>
</gene>
<evidence type="ECO:0000313" key="2">
    <source>
        <dbReference type="EMBL" id="MDK9362256.1"/>
    </source>
</evidence>
<reference evidence="2 3" key="1">
    <citation type="submission" date="2023-06" db="EMBL/GenBank/DDBJ databases">
        <title>Identification and characterization of antibiotic-resistant Gram-negative bacteria.</title>
        <authorList>
            <person name="Cho G.-S."/>
            <person name="Lee J."/>
            <person name="Tai E."/>
            <person name="Jeong S."/>
            <person name="Kim I."/>
            <person name="Kim B.-E."/>
            <person name="Jeong M.-I."/>
            <person name="Oh K.-K."/>
            <person name="Franz C.M.A.P."/>
        </authorList>
    </citation>
    <scope>NUCLEOTIDE SEQUENCE [LARGE SCALE GENOMIC DNA]</scope>
    <source>
        <strain evidence="2 3">V106_12</strain>
    </source>
</reference>
<proteinExistence type="predicted"/>
<organism evidence="2 3">
    <name type="scientific">Lelliottia wanjuensis</name>
    <dbReference type="NCBI Taxonomy" id="3050585"/>
    <lineage>
        <taxon>Bacteria</taxon>
        <taxon>Pseudomonadati</taxon>
        <taxon>Pseudomonadota</taxon>
        <taxon>Gammaproteobacteria</taxon>
        <taxon>Enterobacterales</taxon>
        <taxon>Enterobacteriaceae</taxon>
        <taxon>Lelliottia</taxon>
    </lineage>
</organism>
<protein>
    <submittedName>
        <fullName evidence="2">MAFB alternative</fullName>
    </submittedName>
</protein>
<dbReference type="EMBL" id="JASSOM010000005">
    <property type="protein sequence ID" value="MDK9362256.1"/>
    <property type="molecule type" value="Genomic_DNA"/>
</dbReference>
<evidence type="ECO:0000256" key="1">
    <source>
        <dbReference type="SAM" id="MobiDB-lite"/>
    </source>
</evidence>
<name>A0AAP4FRU9_9ENTR</name>
<comment type="caution">
    <text evidence="2">The sequence shown here is derived from an EMBL/GenBank/DDBJ whole genome shotgun (WGS) entry which is preliminary data.</text>
</comment>
<dbReference type="Proteomes" id="UP001223214">
    <property type="component" value="Unassembled WGS sequence"/>
</dbReference>
<dbReference type="AlphaFoldDB" id="A0AAP4FRU9"/>
<dbReference type="RefSeq" id="WP_285144728.1">
    <property type="nucleotide sequence ID" value="NZ_JASSOL010000042.1"/>
</dbReference>
<evidence type="ECO:0000313" key="3">
    <source>
        <dbReference type="Proteomes" id="UP001223214"/>
    </source>
</evidence>